<name>A0AA39YRS3_9PEZI</name>
<reference evidence="2" key="1">
    <citation type="submission" date="2023-06" db="EMBL/GenBank/DDBJ databases">
        <title>Genome-scale phylogeny and comparative genomics of the fungal order Sordariales.</title>
        <authorList>
            <consortium name="Lawrence Berkeley National Laboratory"/>
            <person name="Hensen N."/>
            <person name="Bonometti L."/>
            <person name="Westerberg I."/>
            <person name="Brannstrom I.O."/>
            <person name="Guillou S."/>
            <person name="Cros-Aarteil S."/>
            <person name="Calhoun S."/>
            <person name="Haridas S."/>
            <person name="Kuo A."/>
            <person name="Mondo S."/>
            <person name="Pangilinan J."/>
            <person name="Riley R."/>
            <person name="Labutti K."/>
            <person name="Andreopoulos B."/>
            <person name="Lipzen A."/>
            <person name="Chen C."/>
            <person name="Yanf M."/>
            <person name="Daum C."/>
            <person name="Ng V."/>
            <person name="Clum A."/>
            <person name="Steindorff A."/>
            <person name="Ohm R."/>
            <person name="Martin F."/>
            <person name="Silar P."/>
            <person name="Natvig D."/>
            <person name="Lalanne C."/>
            <person name="Gautier V."/>
            <person name="Ament-Velasquez S.L."/>
            <person name="Kruys A."/>
            <person name="Hutchinson M.I."/>
            <person name="Powell A.J."/>
            <person name="Barry K."/>
            <person name="Miller A.N."/>
            <person name="Grigoriev I.V."/>
            <person name="Debuchy R."/>
            <person name="Gladieux P."/>
            <person name="Thoren M.H."/>
            <person name="Johannesson H."/>
        </authorList>
    </citation>
    <scope>NUCLEOTIDE SEQUENCE</scope>
    <source>
        <strain evidence="2">SMH2532-1</strain>
    </source>
</reference>
<keyword evidence="3" id="KW-1185">Reference proteome</keyword>
<evidence type="ECO:0000256" key="1">
    <source>
        <dbReference type="SAM" id="MobiDB-lite"/>
    </source>
</evidence>
<evidence type="ECO:0000313" key="3">
    <source>
        <dbReference type="Proteomes" id="UP001174936"/>
    </source>
</evidence>
<sequence length="654" mass="73700">MSSSDTAYSPWGGPPAPTDGWQTPAAKSESPVDDAEYYAQDTGNCLSFGLEFEFIMNWRRKVYTPEYEAEQVDDKIQEAWDRSSPDWFAEDYMKNFFREKGFKLLNESVQKGAPNPFPSMYLFPNAGWEISSDYSVTECALSGYDRDAMFPGYFTMSFEIKTPVLRACQASFDHVCEVLAAINGHFRVRVNPSCGMHVHVGKGSQLMRDVDQITPALNAVTGFPIFKSKTFSLSELRRISALLWAVDPFLAALHPPERQFNIYSGSIRTYSELAVGGWDTKGAPYPARKRFGVPGPEKNLDAEPTRPIERISSERFPATRPTDLGADARARLNMMTFGRQLRMPEKLLHDRVCPGADILLAASSKSKIAQMMSSCVRGRLNYNFAEYLSGREASCNSFTDSKGTIEFREHAGSLYPETAVYWATVCVFIVNFARTASDKIFNRVLNRLARAEEAALNGTGNLYDVISFLVDIGLTNIATWYEMRLRKMPMEHWYPMQIQFPKEVDVLIPPEGPWKGNTYPTSSYPKLLERSEKMDRIDKCLQWKKGLTDPDMVEMCEWLDHEEALVLCELPPTIAPEEGSVDYSGERAERPPEYADMIRKYREGVVRLREYRRRHRVTPTTVPPAPAPPTALPLRPTLAGARTAGGAGSAGRRI</sequence>
<protein>
    <recommendedName>
        <fullName evidence="4">Amidoligase enzyme-domain-containing protein</fullName>
    </recommendedName>
</protein>
<comment type="caution">
    <text evidence="2">The sequence shown here is derived from an EMBL/GenBank/DDBJ whole genome shotgun (WGS) entry which is preliminary data.</text>
</comment>
<dbReference type="Pfam" id="PF12224">
    <property type="entry name" value="Amidoligase_2"/>
    <property type="match status" value="1"/>
</dbReference>
<feature type="region of interest" description="Disordered" evidence="1">
    <location>
        <begin position="616"/>
        <end position="654"/>
    </location>
</feature>
<feature type="compositionally biased region" description="Pro residues" evidence="1">
    <location>
        <begin position="621"/>
        <end position="631"/>
    </location>
</feature>
<feature type="compositionally biased region" description="Low complexity" evidence="1">
    <location>
        <begin position="632"/>
        <end position="642"/>
    </location>
</feature>
<proteinExistence type="predicted"/>
<dbReference type="PANTHER" id="PTHR36847">
    <property type="entry name" value="AMIDOLIGASE ENZYME"/>
    <property type="match status" value="1"/>
</dbReference>
<evidence type="ECO:0008006" key="4">
    <source>
        <dbReference type="Google" id="ProtNLM"/>
    </source>
</evidence>
<dbReference type="EMBL" id="JAULSV010000001">
    <property type="protein sequence ID" value="KAK0657399.1"/>
    <property type="molecule type" value="Genomic_DNA"/>
</dbReference>
<feature type="compositionally biased region" description="Gly residues" evidence="1">
    <location>
        <begin position="643"/>
        <end position="654"/>
    </location>
</feature>
<accession>A0AA39YRS3</accession>
<dbReference type="Proteomes" id="UP001174936">
    <property type="component" value="Unassembled WGS sequence"/>
</dbReference>
<feature type="region of interest" description="Disordered" evidence="1">
    <location>
        <begin position="1"/>
        <end position="34"/>
    </location>
</feature>
<dbReference type="PANTHER" id="PTHR36847:SF1">
    <property type="entry name" value="AMIDOLIGASE ENZYME"/>
    <property type="match status" value="1"/>
</dbReference>
<evidence type="ECO:0000313" key="2">
    <source>
        <dbReference type="EMBL" id="KAK0657399.1"/>
    </source>
</evidence>
<gene>
    <name evidence="2" type="ORF">B0T16DRAFT_442098</name>
</gene>
<organism evidence="2 3">
    <name type="scientific">Cercophora newfieldiana</name>
    <dbReference type="NCBI Taxonomy" id="92897"/>
    <lineage>
        <taxon>Eukaryota</taxon>
        <taxon>Fungi</taxon>
        <taxon>Dikarya</taxon>
        <taxon>Ascomycota</taxon>
        <taxon>Pezizomycotina</taxon>
        <taxon>Sordariomycetes</taxon>
        <taxon>Sordariomycetidae</taxon>
        <taxon>Sordariales</taxon>
        <taxon>Lasiosphaeriaceae</taxon>
        <taxon>Cercophora</taxon>
    </lineage>
</organism>
<dbReference type="InterPro" id="IPR022025">
    <property type="entry name" value="Amidoligase_2"/>
</dbReference>
<dbReference type="AlphaFoldDB" id="A0AA39YRS3"/>